<comment type="function">
    <text evidence="9">Stimulates transcription from the HSP70 promoter.</text>
</comment>
<dbReference type="Pfam" id="PF03914">
    <property type="entry name" value="CBF"/>
    <property type="match status" value="1"/>
</dbReference>
<feature type="compositionally biased region" description="Basic residues" evidence="11">
    <location>
        <begin position="938"/>
        <end position="957"/>
    </location>
</feature>
<feature type="compositionally biased region" description="Polar residues" evidence="11">
    <location>
        <begin position="54"/>
        <end position="68"/>
    </location>
</feature>
<keyword evidence="4" id="KW-0805">Transcription regulation</keyword>
<reference evidence="13" key="1">
    <citation type="submission" date="2015-12" db="EMBL/GenBank/DDBJ databases">
        <title>De novo transcriptome assembly of four potential Pierce s Disease insect vectors from Arizona vineyards.</title>
        <authorList>
            <person name="Tassone E.E."/>
        </authorList>
    </citation>
    <scope>NUCLEOTIDE SEQUENCE</scope>
</reference>
<evidence type="ECO:0000256" key="9">
    <source>
        <dbReference type="ARBA" id="ARBA00058879"/>
    </source>
</evidence>
<evidence type="ECO:0000313" key="13">
    <source>
        <dbReference type="EMBL" id="JAS21746.1"/>
    </source>
</evidence>
<proteinExistence type="inferred from homology"/>
<dbReference type="PANTHER" id="PTHR12048:SF0">
    <property type="entry name" value="CCAAT_ENHANCER-BINDING PROTEIN ZETA"/>
    <property type="match status" value="1"/>
</dbReference>
<evidence type="ECO:0000256" key="6">
    <source>
        <dbReference type="ARBA" id="ARBA00023163"/>
    </source>
</evidence>
<evidence type="ECO:0000259" key="12">
    <source>
        <dbReference type="Pfam" id="PF03914"/>
    </source>
</evidence>
<dbReference type="AlphaFoldDB" id="A0A1B6D7X0"/>
<keyword evidence="7" id="KW-0539">Nucleus</keyword>
<evidence type="ECO:0000256" key="4">
    <source>
        <dbReference type="ARBA" id="ARBA00023015"/>
    </source>
</evidence>
<evidence type="ECO:0000256" key="1">
    <source>
        <dbReference type="ARBA" id="ARBA00004123"/>
    </source>
</evidence>
<keyword evidence="6" id="KW-0804">Transcription</keyword>
<feature type="region of interest" description="Disordered" evidence="11">
    <location>
        <begin position="1"/>
        <end position="74"/>
    </location>
</feature>
<feature type="compositionally biased region" description="Basic and acidic residues" evidence="11">
    <location>
        <begin position="918"/>
        <end position="931"/>
    </location>
</feature>
<keyword evidence="5" id="KW-0010">Activator</keyword>
<dbReference type="GO" id="GO:0005634">
    <property type="term" value="C:nucleus"/>
    <property type="evidence" value="ECO:0007669"/>
    <property type="project" value="UniProtKB-SubCell"/>
</dbReference>
<feature type="region of interest" description="Disordered" evidence="11">
    <location>
        <begin position="795"/>
        <end position="853"/>
    </location>
</feature>
<evidence type="ECO:0000256" key="11">
    <source>
        <dbReference type="SAM" id="MobiDB-lite"/>
    </source>
</evidence>
<comment type="similarity">
    <text evidence="2">Belongs to the CBF/MAK21 family.</text>
</comment>
<dbReference type="PANTHER" id="PTHR12048">
    <property type="entry name" value="CCAAT-BINDING FACTOR-RELATED"/>
    <property type="match status" value="1"/>
</dbReference>
<accession>A0A1B6D7X0</accession>
<keyword evidence="3" id="KW-0597">Phosphoprotein</keyword>
<feature type="compositionally biased region" description="Acidic residues" evidence="11">
    <location>
        <begin position="803"/>
        <end position="853"/>
    </location>
</feature>
<feature type="domain" description="CCAAT-binding factor" evidence="12">
    <location>
        <begin position="449"/>
        <end position="650"/>
    </location>
</feature>
<protein>
    <recommendedName>
        <fullName evidence="10">CCAAT/enhancer-binding protein zeta</fullName>
    </recommendedName>
    <alternativeName>
        <fullName evidence="8">CCAAT-box-binding transcription factor</fullName>
    </alternativeName>
</protein>
<feature type="region of interest" description="Disordered" evidence="11">
    <location>
        <begin position="900"/>
        <end position="957"/>
    </location>
</feature>
<dbReference type="EMBL" id="GEDC01015552">
    <property type="protein sequence ID" value="JAS21746.1"/>
    <property type="molecule type" value="Transcribed_RNA"/>
</dbReference>
<feature type="compositionally biased region" description="Basic and acidic residues" evidence="11">
    <location>
        <begin position="40"/>
        <end position="53"/>
    </location>
</feature>
<comment type="subcellular location">
    <subcellularLocation>
        <location evidence="1">Nucleus</location>
    </subcellularLocation>
</comment>
<evidence type="ECO:0000256" key="10">
    <source>
        <dbReference type="ARBA" id="ARBA00073389"/>
    </source>
</evidence>
<dbReference type="InterPro" id="IPR016024">
    <property type="entry name" value="ARM-type_fold"/>
</dbReference>
<dbReference type="InterPro" id="IPR040155">
    <property type="entry name" value="CEBPZ/Mak21-like"/>
</dbReference>
<evidence type="ECO:0000256" key="5">
    <source>
        <dbReference type="ARBA" id="ARBA00023159"/>
    </source>
</evidence>
<gene>
    <name evidence="13" type="ORF">g.12986</name>
</gene>
<dbReference type="FunFam" id="1.25.10.10:FF:000805">
    <property type="entry name" value="Similar to transcription factor CBF/MAK21"/>
    <property type="match status" value="1"/>
</dbReference>
<dbReference type="SUPFAM" id="SSF48371">
    <property type="entry name" value="ARM repeat"/>
    <property type="match status" value="1"/>
</dbReference>
<name>A0A1B6D7X0_9HEMI</name>
<evidence type="ECO:0000256" key="7">
    <source>
        <dbReference type="ARBA" id="ARBA00023242"/>
    </source>
</evidence>
<evidence type="ECO:0000256" key="2">
    <source>
        <dbReference type="ARBA" id="ARBA00007797"/>
    </source>
</evidence>
<evidence type="ECO:0000256" key="3">
    <source>
        <dbReference type="ARBA" id="ARBA00022553"/>
    </source>
</evidence>
<sequence>MKFSKNTNIKPYKKNKGNKKQESPKKVFKKQKLPSGLNSDIKKKEHTKSKDSSNRPSIKNENNSSNLDKISKNIENKQAIKDDKKYVKQYSNGGDEYKWSPELESDIKKWYNEFTEEPTDFPLSNEFELQSLRNEAEEVLKKETEFYKKKHNKGGQSENSWIRTMLNKGTASDKVAANVVMIQESPVYNLAAITSMVNMVKVAKKKEGILVLETLTELFVSDLLKHEECLKTFDQHPLSLLNEITSGNGIARRNRLAHWMFEDHLKKLYLQFITSIDVVGKDTIESNREKAVTAMFKLLVGNVEQRTLLLRTLVNKLGDPSQKVASKVIYSLTQLLRVKPDMKQEVLNEIEKLLFRPNVGSKAQYYAICFLSQYHFEDKDVQIAQNIITVYFSFFKASIKKGEVDTRMLAALLMGVNRAYPFAKLQPNQLSEHVDTMFKLVHIASFNISIQCLCLLFQIVGHSQNRFYCALYKKLLDPHLAGSAHQAMFLNLLFKALNSDEDLGRVRVFIKRLLQICCYLPVPLVCGLLYTISHLLSKRPSLCATITYKGDPIYTGDDESDGDEFYKDVSIQNQEENSIIGSKEEEVKKENFALKPGWHHNTNIKHPGRNKNSGYDPTARNPAFANGENASYSELTNLSNHFHPTVSLFATKVLNKQTISYTGDPLSDFTLIRFLERFVFKNPKQLAPSVGETGPDPTLAQKKYYTPSGAKALPVDSSKYLSQAESKVPVDEIFLYRYLKQRNSKTEFSKKEKDSDSESIASEDFEDMLKGMVGYSKKNLDFADDVADNLKKKTNNNKLLNSNEEDSEGDEAEDEETDLEENETDLEDLEDEDDDHNEAIDFDGEDAVSFDGDIDFDNLDEEIAKSKKTTKKRKMEIKKSKNQNDIFSLFAPAEQFSEMLEEAGTSGDKSGTSNALLNKDKAAKKQLDWETTRNQWTSKKRKLNQKKNKFKGKKKRY</sequence>
<evidence type="ECO:0000256" key="8">
    <source>
        <dbReference type="ARBA" id="ARBA00031941"/>
    </source>
</evidence>
<feature type="region of interest" description="Disordered" evidence="11">
    <location>
        <begin position="599"/>
        <end position="626"/>
    </location>
</feature>
<organism evidence="13">
    <name type="scientific">Clastoptera arizonana</name>
    <name type="common">Arizona spittle bug</name>
    <dbReference type="NCBI Taxonomy" id="38151"/>
    <lineage>
        <taxon>Eukaryota</taxon>
        <taxon>Metazoa</taxon>
        <taxon>Ecdysozoa</taxon>
        <taxon>Arthropoda</taxon>
        <taxon>Hexapoda</taxon>
        <taxon>Insecta</taxon>
        <taxon>Pterygota</taxon>
        <taxon>Neoptera</taxon>
        <taxon>Paraneoptera</taxon>
        <taxon>Hemiptera</taxon>
        <taxon>Auchenorrhyncha</taxon>
        <taxon>Cercopoidea</taxon>
        <taxon>Clastopteridae</taxon>
        <taxon>Clastoptera</taxon>
    </lineage>
</organism>
<dbReference type="InterPro" id="IPR005612">
    <property type="entry name" value="CCAAT-binding_factor"/>
</dbReference>